<accession>A0A914LPV2</accession>
<evidence type="ECO:0000256" key="1">
    <source>
        <dbReference type="SAM" id="MobiDB-lite"/>
    </source>
</evidence>
<keyword evidence="2" id="KW-1185">Reference proteome</keyword>
<protein>
    <submittedName>
        <fullName evidence="3">Uncharacterized protein</fullName>
    </submittedName>
</protein>
<evidence type="ECO:0000313" key="2">
    <source>
        <dbReference type="Proteomes" id="UP000887563"/>
    </source>
</evidence>
<organism evidence="2 3">
    <name type="scientific">Meloidogyne incognita</name>
    <name type="common">Southern root-knot nematode worm</name>
    <name type="synonym">Oxyuris incognita</name>
    <dbReference type="NCBI Taxonomy" id="6306"/>
    <lineage>
        <taxon>Eukaryota</taxon>
        <taxon>Metazoa</taxon>
        <taxon>Ecdysozoa</taxon>
        <taxon>Nematoda</taxon>
        <taxon>Chromadorea</taxon>
        <taxon>Rhabditida</taxon>
        <taxon>Tylenchina</taxon>
        <taxon>Tylenchomorpha</taxon>
        <taxon>Tylenchoidea</taxon>
        <taxon>Meloidogynidae</taxon>
        <taxon>Meloidogyninae</taxon>
        <taxon>Meloidogyne</taxon>
        <taxon>Meloidogyne incognita group</taxon>
    </lineage>
</organism>
<evidence type="ECO:0000313" key="3">
    <source>
        <dbReference type="WBParaSite" id="Minc3s00586g14704"/>
    </source>
</evidence>
<dbReference type="WBParaSite" id="Minc3s00586g14704">
    <property type="protein sequence ID" value="Minc3s00586g14704"/>
    <property type="gene ID" value="Minc3s00586g14704"/>
</dbReference>
<name>A0A914LPV2_MELIC</name>
<dbReference type="Proteomes" id="UP000887563">
    <property type="component" value="Unplaced"/>
</dbReference>
<proteinExistence type="predicted"/>
<reference evidence="3" key="1">
    <citation type="submission" date="2022-11" db="UniProtKB">
        <authorList>
            <consortium name="WormBaseParasite"/>
        </authorList>
    </citation>
    <scope>IDENTIFICATION</scope>
</reference>
<feature type="region of interest" description="Disordered" evidence="1">
    <location>
        <begin position="31"/>
        <end position="57"/>
    </location>
</feature>
<dbReference type="AlphaFoldDB" id="A0A914LPV2"/>
<sequence>MTSPSHNCCHPKQQPQTTAVELASVMQELRQRFDKPTNPDDVPVQPVQKKEQKKQRSYLQRRNAFRRKCQKRLGWDIFCNIEMCSETELLYHWNKFPEGKLCDCSKRFLLWPDCFYGRQHTKSCPSLFVYSPRLKKLAVKMDPETPDFLKNKSKRETMEKLDDKEKSPKYCDTAIDQPACSDQHIAELDPKQQQLQTTTEDLTSVMQELRQRFDNRANQNDVPVQPVQKEEQKEQLSFFQRREAFWEECLKRLGCKIHSLTNMFKALLFLGGILDRVHLRSAPQLLNDRKKFPREEWCDRPSSQYNCSYGCQHTKSCEAFFEFSPEYMKLLADQDAIMGYKHPTFSAKSKLETVGKHDGEELSSGYCDEASDGPACSNRLLAVRSYDYLPPTSLDVVTAKGRSDKAAASNLTSSSDYFGQTSENFSLEPLLGSLEGEFFKDPFPLIFLQFSDINSTKTCHQTTIQELYFLQTESCRDTVSVADVVGSWERVSTMNTMEELDPEKWQLLEYSTRPFASFDDFFTLSACTGNVLSPSTPVSVSTITRSASTGDLGTDMEPSASLDDFTGSTCTGDVETSTFEDMKSVPSSIQSSVSSLSPLEAREKVRKLALQANNVDDFFELIPDNLLDNFFSDYKMLVQHKMLEEQCDNIREELMKQPKIADD</sequence>